<dbReference type="GO" id="GO:0043709">
    <property type="term" value="P:cell adhesion involved in single-species biofilm formation"/>
    <property type="evidence" value="ECO:0007669"/>
    <property type="project" value="TreeGrafter"/>
</dbReference>
<dbReference type="SMART" id="SM00267">
    <property type="entry name" value="GGDEF"/>
    <property type="match status" value="1"/>
</dbReference>
<dbReference type="PROSITE" id="PS50887">
    <property type="entry name" value="GGDEF"/>
    <property type="match status" value="1"/>
</dbReference>
<protein>
    <recommendedName>
        <fullName evidence="1">diguanylate cyclase</fullName>
        <ecNumber evidence="1">2.7.7.65</ecNumber>
    </recommendedName>
</protein>
<dbReference type="GO" id="GO:0052621">
    <property type="term" value="F:diguanylate cyclase activity"/>
    <property type="evidence" value="ECO:0007669"/>
    <property type="project" value="UniProtKB-EC"/>
</dbReference>
<dbReference type="InterPro" id="IPR000160">
    <property type="entry name" value="GGDEF_dom"/>
</dbReference>
<dbReference type="PANTHER" id="PTHR45138:SF9">
    <property type="entry name" value="DIGUANYLATE CYCLASE DGCM-RELATED"/>
    <property type="match status" value="1"/>
</dbReference>
<dbReference type="EC" id="2.7.7.65" evidence="1"/>
<comment type="catalytic activity">
    <reaction evidence="2">
        <text>2 GTP = 3',3'-c-di-GMP + 2 diphosphate</text>
        <dbReference type="Rhea" id="RHEA:24898"/>
        <dbReference type="ChEBI" id="CHEBI:33019"/>
        <dbReference type="ChEBI" id="CHEBI:37565"/>
        <dbReference type="ChEBI" id="CHEBI:58805"/>
        <dbReference type="EC" id="2.7.7.65"/>
    </reaction>
</comment>
<evidence type="ECO:0000313" key="5">
    <source>
        <dbReference type="Proteomes" id="UP001156215"/>
    </source>
</evidence>
<evidence type="ECO:0000313" key="4">
    <source>
        <dbReference type="EMBL" id="WAW09257.1"/>
    </source>
</evidence>
<evidence type="ECO:0000256" key="2">
    <source>
        <dbReference type="ARBA" id="ARBA00034247"/>
    </source>
</evidence>
<dbReference type="Gene3D" id="3.30.70.270">
    <property type="match status" value="1"/>
</dbReference>
<dbReference type="PANTHER" id="PTHR45138">
    <property type="entry name" value="REGULATORY COMPONENTS OF SENSORY TRANSDUCTION SYSTEM"/>
    <property type="match status" value="1"/>
</dbReference>
<dbReference type="CDD" id="cd01949">
    <property type="entry name" value="GGDEF"/>
    <property type="match status" value="1"/>
</dbReference>
<dbReference type="InterPro" id="IPR007435">
    <property type="entry name" value="DUF484"/>
</dbReference>
<dbReference type="InterPro" id="IPR050469">
    <property type="entry name" value="Diguanylate_Cyclase"/>
</dbReference>
<dbReference type="InterPro" id="IPR029016">
    <property type="entry name" value="GAF-like_dom_sf"/>
</dbReference>
<dbReference type="NCBIfam" id="TIGR00254">
    <property type="entry name" value="GGDEF"/>
    <property type="match status" value="1"/>
</dbReference>
<dbReference type="GO" id="GO:1902201">
    <property type="term" value="P:negative regulation of bacterial-type flagellum-dependent cell motility"/>
    <property type="evidence" value="ECO:0007669"/>
    <property type="project" value="TreeGrafter"/>
</dbReference>
<sequence length="392" mass="43932">MMNIQNLPYSLTHLSSMDLIEENTQLRDQMDRLLRFGHENQQILSRNHEMSLKLIAADTLTDLIRHIFVTMKNTAQLDVISTILLDPKDELGELVSFLGIDTSKHPLLMLAQNMESFHPSLSSLHKPLLGSYCPQQHRGLFTAVSRPPRSVAVIPFRRHHRLTGFVCLGSMDINRFISGMATDFLQLQGSIMAICLDNVITQEKLKQVSLTDPLTAIGNRRHLEEQLLKELSLARRHDSALSCLFIDIDKFKLINDRLGHPAGDEVLKELAIRIKNELRSYDIPARFGGEEFVLVLPNTESHDAKTIAERIRLAAAGKAFSLPDKEFCDVTISIGGFTVTGIEPGQSLSDLAYFILSQADLALYEAKESGRNRVVWANQAHPFPGNAEMNEG</sequence>
<dbReference type="RefSeq" id="WP_269308252.1">
    <property type="nucleotide sequence ID" value="NZ_CP098242.1"/>
</dbReference>
<dbReference type="GO" id="GO:0005886">
    <property type="term" value="C:plasma membrane"/>
    <property type="evidence" value="ECO:0007669"/>
    <property type="project" value="TreeGrafter"/>
</dbReference>
<dbReference type="AlphaFoldDB" id="A0A9E9LV29"/>
<proteinExistence type="predicted"/>
<dbReference type="Proteomes" id="UP001156215">
    <property type="component" value="Chromosome"/>
</dbReference>
<dbReference type="KEGG" id="ovb:NB640_08225"/>
<dbReference type="FunFam" id="3.30.70.270:FF:000001">
    <property type="entry name" value="Diguanylate cyclase domain protein"/>
    <property type="match status" value="1"/>
</dbReference>
<dbReference type="SUPFAM" id="SSF55073">
    <property type="entry name" value="Nucleotide cyclase"/>
    <property type="match status" value="1"/>
</dbReference>
<dbReference type="EMBL" id="CP098242">
    <property type="protein sequence ID" value="WAW09257.1"/>
    <property type="molecule type" value="Genomic_DNA"/>
</dbReference>
<evidence type="ECO:0000256" key="1">
    <source>
        <dbReference type="ARBA" id="ARBA00012528"/>
    </source>
</evidence>
<dbReference type="Gene3D" id="3.30.450.40">
    <property type="match status" value="1"/>
</dbReference>
<dbReference type="SUPFAM" id="SSF55781">
    <property type="entry name" value="GAF domain-like"/>
    <property type="match status" value="1"/>
</dbReference>
<name>A0A9E9LV29_9BURK</name>
<dbReference type="Pfam" id="PF04340">
    <property type="entry name" value="DUF484"/>
    <property type="match status" value="1"/>
</dbReference>
<dbReference type="InterPro" id="IPR029787">
    <property type="entry name" value="Nucleotide_cyclase"/>
</dbReference>
<feature type="domain" description="GGDEF" evidence="3">
    <location>
        <begin position="239"/>
        <end position="379"/>
    </location>
</feature>
<reference evidence="4" key="1">
    <citation type="journal article" date="2022" name="Front. Microbiol.">
        <title>New perspectives on an old grouping: The genomic and phenotypic variability of Oxalobacter formigenes and the implications for calcium oxalate stone prevention.</title>
        <authorList>
            <person name="Chmiel J.A."/>
            <person name="Carr C."/>
            <person name="Stuivenberg G.A."/>
            <person name="Venema R."/>
            <person name="Chanyi R.M."/>
            <person name="Al K.F."/>
            <person name="Giguere D."/>
            <person name="Say H."/>
            <person name="Akouris P.P."/>
            <person name="Dominguez Romero S.A."/>
            <person name="Kwong A."/>
            <person name="Tai V."/>
            <person name="Koval S.F."/>
            <person name="Razvi H."/>
            <person name="Bjazevic J."/>
            <person name="Burton J.P."/>
        </authorList>
    </citation>
    <scope>NUCLEOTIDE SEQUENCE</scope>
    <source>
        <strain evidence="4">WoOx3</strain>
    </source>
</reference>
<organism evidence="4 5">
    <name type="scientific">Oxalobacter vibrioformis</name>
    <dbReference type="NCBI Taxonomy" id="933080"/>
    <lineage>
        <taxon>Bacteria</taxon>
        <taxon>Pseudomonadati</taxon>
        <taxon>Pseudomonadota</taxon>
        <taxon>Betaproteobacteria</taxon>
        <taxon>Burkholderiales</taxon>
        <taxon>Oxalobacteraceae</taxon>
        <taxon>Oxalobacter</taxon>
    </lineage>
</organism>
<gene>
    <name evidence="4" type="ORF">NB640_08225</name>
</gene>
<dbReference type="InterPro" id="IPR043128">
    <property type="entry name" value="Rev_trsase/Diguanyl_cyclase"/>
</dbReference>
<accession>A0A9E9LV29</accession>
<evidence type="ECO:0000259" key="3">
    <source>
        <dbReference type="PROSITE" id="PS50887"/>
    </source>
</evidence>
<dbReference type="Pfam" id="PF00990">
    <property type="entry name" value="GGDEF"/>
    <property type="match status" value="1"/>
</dbReference>
<keyword evidence="5" id="KW-1185">Reference proteome</keyword>